<evidence type="ECO:0000256" key="8">
    <source>
        <dbReference type="ARBA" id="ARBA00022859"/>
    </source>
</evidence>
<dbReference type="InterPro" id="IPR032675">
    <property type="entry name" value="LRR_dom_sf"/>
</dbReference>
<protein>
    <recommendedName>
        <fullName evidence="15">Toll-like receptor 2</fullName>
    </recommendedName>
</protein>
<dbReference type="PRINTS" id="PR01537">
    <property type="entry name" value="INTRLKN1R1F"/>
</dbReference>
<keyword evidence="14 15" id="KW-0395">Inflammatory response</keyword>
<name>A0A3Q1FL15_9TELE</name>
<dbReference type="Pfam" id="PF01582">
    <property type="entry name" value="TIR"/>
    <property type="match status" value="1"/>
</dbReference>
<dbReference type="GO" id="GO:0004888">
    <property type="term" value="F:transmembrane signaling receptor activity"/>
    <property type="evidence" value="ECO:0007669"/>
    <property type="project" value="InterPro"/>
</dbReference>
<keyword evidence="7" id="KW-0677">Repeat</keyword>
<keyword evidence="10 17" id="KW-0472">Membrane</keyword>
<dbReference type="GO" id="GO:0042497">
    <property type="term" value="F:triacyl lipopeptide binding"/>
    <property type="evidence" value="ECO:0007669"/>
    <property type="project" value="TreeGrafter"/>
</dbReference>
<evidence type="ECO:0000256" key="11">
    <source>
        <dbReference type="ARBA" id="ARBA00023157"/>
    </source>
</evidence>
<feature type="signal peptide" evidence="18">
    <location>
        <begin position="1"/>
        <end position="24"/>
    </location>
</feature>
<dbReference type="InterPro" id="IPR035897">
    <property type="entry name" value="Toll_tir_struct_dom_sf"/>
</dbReference>
<comment type="subcellular location">
    <subcellularLocation>
        <location evidence="1">Membrane</location>
        <topology evidence="1">Single-pass type I membrane protein</topology>
    </subcellularLocation>
</comment>
<evidence type="ECO:0000256" key="13">
    <source>
        <dbReference type="ARBA" id="ARBA00023180"/>
    </source>
</evidence>
<evidence type="ECO:0000256" key="1">
    <source>
        <dbReference type="ARBA" id="ARBA00004479"/>
    </source>
</evidence>
<evidence type="ECO:0000256" key="7">
    <source>
        <dbReference type="ARBA" id="ARBA00022737"/>
    </source>
</evidence>
<dbReference type="PROSITE" id="PS51450">
    <property type="entry name" value="LRR"/>
    <property type="match status" value="1"/>
</dbReference>
<dbReference type="SMART" id="SM00255">
    <property type="entry name" value="TIR"/>
    <property type="match status" value="1"/>
</dbReference>
<dbReference type="InParanoid" id="A0A3Q1FL15"/>
<feature type="transmembrane region" description="Helical" evidence="17">
    <location>
        <begin position="591"/>
        <end position="613"/>
    </location>
</feature>
<comment type="function">
    <text evidence="15">Cooperates with LY96 to mediate the innate immune response to bacterial lipoproteins and other microbial cell wall components. Cooperates with TLR1 or TLR6 to mediate the innate immune response to bacterial lipoproteins or lipopeptides. Acts via MYD88 and TRAF6, leading to NF-kappa-B activation, cytokine secretion and the inflammatory response.</text>
</comment>
<feature type="disulfide bond" evidence="16">
    <location>
        <begin position="355"/>
        <end position="384"/>
    </location>
</feature>
<evidence type="ECO:0000256" key="18">
    <source>
        <dbReference type="SAM" id="SignalP"/>
    </source>
</evidence>
<accession>A0A3Q1FL15</accession>
<comment type="similarity">
    <text evidence="2 15">Belongs to the Toll-like receptor family.</text>
</comment>
<evidence type="ECO:0000256" key="2">
    <source>
        <dbReference type="ARBA" id="ARBA00009634"/>
    </source>
</evidence>
<keyword evidence="3 15" id="KW-0399">Innate immunity</keyword>
<dbReference type="InterPro" id="IPR003591">
    <property type="entry name" value="Leu-rich_rpt_typical-subtyp"/>
</dbReference>
<dbReference type="PANTHER" id="PTHR24365:SF17">
    <property type="entry name" value="TOLL-LIKE RECEPTOR 2"/>
    <property type="match status" value="1"/>
</dbReference>
<evidence type="ECO:0000256" key="9">
    <source>
        <dbReference type="ARBA" id="ARBA00022989"/>
    </source>
</evidence>
<dbReference type="Ensembl" id="ENSAPOT00000004801.1">
    <property type="protein sequence ID" value="ENSAPOP00000007520.1"/>
    <property type="gene ID" value="ENSAPOG00000009494.1"/>
</dbReference>
<dbReference type="InterPro" id="IPR017241">
    <property type="entry name" value="Toll-like_receptor"/>
</dbReference>
<keyword evidence="5 17" id="KW-0812">Transmembrane</keyword>
<evidence type="ECO:0000256" key="10">
    <source>
        <dbReference type="ARBA" id="ARBA00023136"/>
    </source>
</evidence>
<reference evidence="20" key="2">
    <citation type="submission" date="2025-09" db="UniProtKB">
        <authorList>
            <consortium name="Ensembl"/>
        </authorList>
    </citation>
    <scope>IDENTIFICATION</scope>
</reference>
<organism evidence="20 21">
    <name type="scientific">Acanthochromis polyacanthus</name>
    <name type="common">spiny chromis</name>
    <dbReference type="NCBI Taxonomy" id="80966"/>
    <lineage>
        <taxon>Eukaryota</taxon>
        <taxon>Metazoa</taxon>
        <taxon>Chordata</taxon>
        <taxon>Craniata</taxon>
        <taxon>Vertebrata</taxon>
        <taxon>Euteleostomi</taxon>
        <taxon>Actinopterygii</taxon>
        <taxon>Neopterygii</taxon>
        <taxon>Teleostei</taxon>
        <taxon>Neoteleostei</taxon>
        <taxon>Acanthomorphata</taxon>
        <taxon>Ovalentaria</taxon>
        <taxon>Pomacentridae</taxon>
        <taxon>Acanthochromis</taxon>
    </lineage>
</organism>
<keyword evidence="21" id="KW-1185">Reference proteome</keyword>
<evidence type="ECO:0000259" key="19">
    <source>
        <dbReference type="PROSITE" id="PS50104"/>
    </source>
</evidence>
<dbReference type="GeneTree" id="ENSGT00940000156323"/>
<evidence type="ECO:0000256" key="17">
    <source>
        <dbReference type="SAM" id="Phobius"/>
    </source>
</evidence>
<dbReference type="PROSITE" id="PS50104">
    <property type="entry name" value="TIR"/>
    <property type="match status" value="1"/>
</dbReference>
<keyword evidence="11 16" id="KW-1015">Disulfide bond</keyword>
<dbReference type="SUPFAM" id="SSF52058">
    <property type="entry name" value="L domain-like"/>
    <property type="match status" value="1"/>
</dbReference>
<sequence length="800" mass="91699">MCFTEIRIMTSLVFVLLLVSQSFSLSRPQCLRCDQTSCNCSRQNLMKIPEAPSKLITGLDLSFNQLERIMKDDFLAFSSLRSLTVNNNRIKTIHGDAFVPLIHLEKLDLSLNQLAVLSSMWFKTLFSLKYLNLLGNKYTTLGQGNLFQPLKRLKTLHFGGPFLHSISKLDFSGLFGLEELFFDGKNLQVYAEGSLRQIGPINHITLGLSDGFQRNRALVQTILSEVVRANTTLTFTDMLFFTEKQVVPLKVAFDLGLPSLSFKNVNMSVEACLKFLNLLEDSDVIMLAFENAKFLAPTRIPMLGSLNLKKLEAVFFKNVDITWFYRFPALNFEEPLINAVRKASVINAMLFVIPCQTSVELKKLEFLDISDNFVSDIALIEVMCNGNGVLMNLQTFNVSKNLLQTINSRLFTKLERLQNIDMSQNSFTTMPDSCYWPANLQFLNLSSSHLTMVTHCLPESLHILDLSKNYLTVFDIKLPLLTELHISGNKMAYLPAGSLYPQLTFLSIQNNTLQMFSSNDLHDYKQLTRLEAGGNPYICTCDFVALMSGDLMNQRVSVRDETTSYICESPDTERGKTIADVRLSVFKCHTILAFSLLCSGILALCLLSAALCYKFNILWYMRMTWAWLRAKRKPKLRKGALDFDAFVSYSEMDSGWVEAHLLLALEQTEPQLKLCLHKRDFVPGGWILDNIMDAIEKSHRTIFVLSRHFVRSEWCKYELDYTHFRLFDQNDDRVVLILLEPIDAKNIPKRFSRLRRVMNSRTYLEWPHDENQIPVFWESLRTAITRPETVNEVKENETFI</sequence>
<evidence type="ECO:0000256" key="4">
    <source>
        <dbReference type="ARBA" id="ARBA00022614"/>
    </source>
</evidence>
<evidence type="ECO:0000313" key="21">
    <source>
        <dbReference type="Proteomes" id="UP000257200"/>
    </source>
</evidence>
<dbReference type="InterPro" id="IPR000157">
    <property type="entry name" value="TIR_dom"/>
</dbReference>
<evidence type="ECO:0000256" key="15">
    <source>
        <dbReference type="PIRNR" id="PIRNR037595"/>
    </source>
</evidence>
<feature type="chain" id="PRO_5018697235" description="Toll-like receptor 2" evidence="18">
    <location>
        <begin position="25"/>
        <end position="800"/>
    </location>
</feature>
<dbReference type="GO" id="GO:0002224">
    <property type="term" value="P:toll-like receptor signaling pathway"/>
    <property type="evidence" value="ECO:0007669"/>
    <property type="project" value="UniProtKB-UniRule"/>
</dbReference>
<dbReference type="InterPro" id="IPR001611">
    <property type="entry name" value="Leu-rich_rpt"/>
</dbReference>
<dbReference type="Pfam" id="PF13855">
    <property type="entry name" value="LRR_8"/>
    <property type="match status" value="2"/>
</dbReference>
<evidence type="ECO:0000256" key="16">
    <source>
        <dbReference type="PIRSR" id="PIRSR037595-2"/>
    </source>
</evidence>
<dbReference type="PANTHER" id="PTHR24365">
    <property type="entry name" value="TOLL-LIKE RECEPTOR"/>
    <property type="match status" value="1"/>
</dbReference>
<dbReference type="GO" id="GO:0006954">
    <property type="term" value="P:inflammatory response"/>
    <property type="evidence" value="ECO:0007669"/>
    <property type="project" value="UniProtKB-UniRule"/>
</dbReference>
<reference evidence="20" key="1">
    <citation type="submission" date="2025-08" db="UniProtKB">
        <authorList>
            <consortium name="Ensembl"/>
        </authorList>
    </citation>
    <scope>IDENTIFICATION</scope>
</reference>
<dbReference type="SMART" id="SM00369">
    <property type="entry name" value="LRR_TYP"/>
    <property type="match status" value="8"/>
</dbReference>
<feature type="disulfide bond" evidence="16">
    <location>
        <begin position="33"/>
        <end position="38"/>
    </location>
</feature>
<dbReference type="Gene3D" id="3.40.50.10140">
    <property type="entry name" value="Toll/interleukin-1 receptor homology (TIR) domain"/>
    <property type="match status" value="1"/>
</dbReference>
<dbReference type="GO" id="GO:0045087">
    <property type="term" value="P:innate immune response"/>
    <property type="evidence" value="ECO:0007669"/>
    <property type="project" value="UniProtKB-UniRule"/>
</dbReference>
<evidence type="ECO:0000256" key="6">
    <source>
        <dbReference type="ARBA" id="ARBA00022729"/>
    </source>
</evidence>
<keyword evidence="4" id="KW-0433">Leucine-rich repeat</keyword>
<dbReference type="FunFam" id="3.40.50.10140:FF:000001">
    <property type="entry name" value="Toll-like receptor 2"/>
    <property type="match status" value="1"/>
</dbReference>
<keyword evidence="8 15" id="KW-0391">Immunity</keyword>
<dbReference type="Gene3D" id="3.80.10.10">
    <property type="entry name" value="Ribonuclease Inhibitor"/>
    <property type="match status" value="1"/>
</dbReference>
<evidence type="ECO:0000256" key="3">
    <source>
        <dbReference type="ARBA" id="ARBA00022588"/>
    </source>
</evidence>
<evidence type="ECO:0000256" key="5">
    <source>
        <dbReference type="ARBA" id="ARBA00022692"/>
    </source>
</evidence>
<keyword evidence="9 17" id="KW-1133">Transmembrane helix</keyword>
<keyword evidence="12 15" id="KW-0675">Receptor</keyword>
<keyword evidence="13" id="KW-0325">Glycoprotein</keyword>
<dbReference type="STRING" id="80966.ENSAPOP00000007520"/>
<keyword evidence="6 18" id="KW-0732">Signal</keyword>
<dbReference type="SUPFAM" id="SSF52200">
    <property type="entry name" value="Toll/Interleukin receptor TIR domain"/>
    <property type="match status" value="1"/>
</dbReference>
<evidence type="ECO:0000256" key="14">
    <source>
        <dbReference type="ARBA" id="ARBA00023198"/>
    </source>
</evidence>
<dbReference type="PIRSF" id="PIRSF037595">
    <property type="entry name" value="Toll-like_receptor"/>
    <property type="match status" value="1"/>
</dbReference>
<dbReference type="FunCoup" id="A0A3Q1FL15">
    <property type="interactions" value="378"/>
</dbReference>
<evidence type="ECO:0000313" key="20">
    <source>
        <dbReference type="Ensembl" id="ENSAPOP00000007520.1"/>
    </source>
</evidence>
<dbReference type="AlphaFoldDB" id="A0A3Q1FL15"/>
<dbReference type="Proteomes" id="UP000257200">
    <property type="component" value="Unplaced"/>
</dbReference>
<evidence type="ECO:0000256" key="12">
    <source>
        <dbReference type="ARBA" id="ARBA00023170"/>
    </source>
</evidence>
<dbReference type="GO" id="GO:0005886">
    <property type="term" value="C:plasma membrane"/>
    <property type="evidence" value="ECO:0007669"/>
    <property type="project" value="TreeGrafter"/>
</dbReference>
<feature type="disulfide bond" evidence="16">
    <location>
        <begin position="434"/>
        <end position="456"/>
    </location>
</feature>
<feature type="domain" description="TIR" evidence="19">
    <location>
        <begin position="641"/>
        <end position="784"/>
    </location>
</feature>
<proteinExistence type="inferred from homology"/>
<dbReference type="GO" id="GO:0043235">
    <property type="term" value="C:receptor complex"/>
    <property type="evidence" value="ECO:0007669"/>
    <property type="project" value="TreeGrafter"/>
</dbReference>